<evidence type="ECO:0000313" key="3">
    <source>
        <dbReference type="Proteomes" id="UP000076023"/>
    </source>
</evidence>
<accession>A0A146G5X6</accession>
<feature type="coiled-coil region" evidence="1">
    <location>
        <begin position="59"/>
        <end position="86"/>
    </location>
</feature>
<dbReference type="InParanoid" id="A0A146G5X6"/>
<dbReference type="AlphaFoldDB" id="A0A146G5X6"/>
<proteinExistence type="predicted"/>
<dbReference type="STRING" id="690879.TSACC_2755"/>
<protein>
    <submittedName>
        <fullName evidence="2">Uncharacterized protein</fullName>
    </submittedName>
</protein>
<comment type="caution">
    <text evidence="2">The sequence shown here is derived from an EMBL/GenBank/DDBJ whole genome shotgun (WGS) entry which is preliminary data.</text>
</comment>
<dbReference type="EMBL" id="BDCO01000002">
    <property type="protein sequence ID" value="GAT32357.1"/>
    <property type="molecule type" value="Genomic_DNA"/>
</dbReference>
<dbReference type="OrthoDB" id="680899at2"/>
<reference evidence="3" key="1">
    <citation type="journal article" date="2017" name="Genome Announc.">
        <title>Draft Genome Sequence of Terrimicrobium sacchariphilum NM-5T, a Facultative Anaerobic Soil Bacterium of the Class Spartobacteria.</title>
        <authorList>
            <person name="Qiu Y.L."/>
            <person name="Tourlousse D.M."/>
            <person name="Matsuura N."/>
            <person name="Ohashi A."/>
            <person name="Sekiguchi Y."/>
        </authorList>
    </citation>
    <scope>NUCLEOTIDE SEQUENCE [LARGE SCALE GENOMIC DNA]</scope>
    <source>
        <strain evidence="3">NM-5</strain>
    </source>
</reference>
<name>A0A146G5X6_TERSA</name>
<keyword evidence="1" id="KW-0175">Coiled coil</keyword>
<evidence type="ECO:0000256" key="1">
    <source>
        <dbReference type="SAM" id="Coils"/>
    </source>
</evidence>
<dbReference type="Proteomes" id="UP000076023">
    <property type="component" value="Unassembled WGS sequence"/>
</dbReference>
<evidence type="ECO:0000313" key="2">
    <source>
        <dbReference type="EMBL" id="GAT32357.1"/>
    </source>
</evidence>
<sequence>MTPTHPSPAMKTSAQHHKLLDGTFTPAEAEHILLALVNSKIDFHSLEKLSYEERTGRDLKNSARRLRELTQLREDLRRACQSAALAGASVTLRGTISIEIETHAQVSVLS</sequence>
<gene>
    <name evidence="2" type="ORF">TSACC_2755</name>
</gene>
<dbReference type="RefSeq" id="WP_153811260.1">
    <property type="nucleotide sequence ID" value="NZ_BDCO01000002.1"/>
</dbReference>
<keyword evidence="3" id="KW-1185">Reference proteome</keyword>
<organism evidence="2 3">
    <name type="scientific">Terrimicrobium sacchariphilum</name>
    <dbReference type="NCBI Taxonomy" id="690879"/>
    <lineage>
        <taxon>Bacteria</taxon>
        <taxon>Pseudomonadati</taxon>
        <taxon>Verrucomicrobiota</taxon>
        <taxon>Terrimicrobiia</taxon>
        <taxon>Terrimicrobiales</taxon>
        <taxon>Terrimicrobiaceae</taxon>
        <taxon>Terrimicrobium</taxon>
    </lineage>
</organism>